<dbReference type="Proteomes" id="UP000193719">
    <property type="component" value="Unassembled WGS sequence"/>
</dbReference>
<reference evidence="2 3" key="2">
    <citation type="submission" date="2016-08" db="EMBL/GenBank/DDBJ databases">
        <title>Pervasive Adenine N6-methylation of Active Genes in Fungi.</title>
        <authorList>
            <consortium name="DOE Joint Genome Institute"/>
            <person name="Mondo S.J."/>
            <person name="Dannebaum R.O."/>
            <person name="Kuo R.C."/>
            <person name="Labutti K."/>
            <person name="Haridas S."/>
            <person name="Kuo A."/>
            <person name="Salamov A."/>
            <person name="Ahrendt S.R."/>
            <person name="Lipzen A."/>
            <person name="Sullivan W."/>
            <person name="Andreopoulos W.B."/>
            <person name="Clum A."/>
            <person name="Lindquist E."/>
            <person name="Daum C."/>
            <person name="Ramamoorthy G.K."/>
            <person name="Gryganskyi A."/>
            <person name="Culley D."/>
            <person name="Magnuson J.K."/>
            <person name="James T.Y."/>
            <person name="O'Malley M.A."/>
            <person name="Stajich J.E."/>
            <person name="Spatafora J.W."/>
            <person name="Visel A."/>
            <person name="Grigoriev I.V."/>
        </authorList>
    </citation>
    <scope>NUCLEOTIDE SEQUENCE [LARGE SCALE GENOMIC DNA]</scope>
    <source>
        <strain evidence="3">finn</strain>
    </source>
</reference>
<dbReference type="OrthoDB" id="10605791at2759"/>
<keyword evidence="3" id="KW-1185">Reference proteome</keyword>
<gene>
    <name evidence="2" type="ORF">BCR36DRAFT_406631</name>
</gene>
<evidence type="ECO:0000256" key="1">
    <source>
        <dbReference type="SAM" id="MobiDB-lite"/>
    </source>
</evidence>
<name>A0A1Y1UZA3_9FUNG</name>
<proteinExistence type="predicted"/>
<protein>
    <submittedName>
        <fullName evidence="2">Uncharacterized protein</fullName>
    </submittedName>
</protein>
<feature type="region of interest" description="Disordered" evidence="1">
    <location>
        <begin position="363"/>
        <end position="419"/>
    </location>
</feature>
<comment type="caution">
    <text evidence="2">The sequence shown here is derived from an EMBL/GenBank/DDBJ whole genome shotgun (WGS) entry which is preliminary data.</text>
</comment>
<dbReference type="EMBL" id="MCFH01000050">
    <property type="protein sequence ID" value="ORX43801.1"/>
    <property type="molecule type" value="Genomic_DNA"/>
</dbReference>
<reference evidence="2 3" key="1">
    <citation type="submission" date="2016-08" db="EMBL/GenBank/DDBJ databases">
        <title>Genomes of anaerobic fungi encode conserved fungal cellulosomes for biomass hydrolysis.</title>
        <authorList>
            <consortium name="DOE Joint Genome Institute"/>
            <person name="Haitjema C.H."/>
            <person name="Gilmore S.P."/>
            <person name="Henske J.K."/>
            <person name="Solomon K.V."/>
            <person name="De Groot R."/>
            <person name="Kuo A."/>
            <person name="Mondo S.J."/>
            <person name="Salamov A.A."/>
            <person name="Labutti K."/>
            <person name="Zhao Z."/>
            <person name="Chiniquy J."/>
            <person name="Barry K."/>
            <person name="Brewer H.M."/>
            <person name="Purvine S.O."/>
            <person name="Wright A.T."/>
            <person name="Boxma B."/>
            <person name="Van Alen T."/>
            <person name="Hackstein J.H."/>
            <person name="Baker S.E."/>
            <person name="Grigoriev I.V."/>
            <person name="O'Malley M.A."/>
        </authorList>
    </citation>
    <scope>NUCLEOTIDE SEQUENCE [LARGE SCALE GENOMIC DNA]</scope>
    <source>
        <strain evidence="3">finn</strain>
    </source>
</reference>
<sequence>MESKLSNRSRSSIYLNKYGSDDDDISFNTIRGRDSNFNLKKLSNDDIFKIPNIEKSTSQISINTVASNESVNTIGEINIVELDNENEKTLNLPCINLHQKKNINTKKNSSTSKDNVNSENNNFDIKVNIVKNSRNSTSQKKKHFSEENLLFKKINILPKNIIDETNSHITKKDSINRQLTGRKKSLLSDIYDDNIIYSVKVEYDNEKKENNINNKKLIEDFIKNDINIKNVKKDSKSSIKNKNLKLRNKKNKSIITETVNSNNNRLSMSQINSSVDDKMKIQTIASSIKLLTKKPRKKKSRKMLIKEAKNSDEISTVNAIKASDIISKLDKISRKSKNEKIQNKDINDKRNKKSKILKDNVINDINPNENNTINDNKNDDDNNKNCNDIKDNNKNDDNNNKNCNNIRNNNKNNKTDINGSLNKVRESKNEKVNNNIHDNSPIKTITSTKVFNSKVDKNDLLNKKQAKDSNSKIRKSMSKLNSNNNSYLNNNFNKKQNNFMLNKIFEKKSNRYIYDFNDININMNKITSNDKYSEKQSLSDRKNYIWLQKRAEVMFINELLHFIEKEKDEV</sequence>
<accession>A0A1Y1UZA3</accession>
<feature type="compositionally biased region" description="Low complexity" evidence="1">
    <location>
        <begin position="400"/>
        <end position="418"/>
    </location>
</feature>
<feature type="compositionally biased region" description="Low complexity" evidence="1">
    <location>
        <begin position="363"/>
        <end position="375"/>
    </location>
</feature>
<dbReference type="STRING" id="1754191.A0A1Y1UZA3"/>
<evidence type="ECO:0000313" key="3">
    <source>
        <dbReference type="Proteomes" id="UP000193719"/>
    </source>
</evidence>
<dbReference type="AlphaFoldDB" id="A0A1Y1UZA3"/>
<evidence type="ECO:0000313" key="2">
    <source>
        <dbReference type="EMBL" id="ORX43801.1"/>
    </source>
</evidence>
<feature type="compositionally biased region" description="Basic and acidic residues" evidence="1">
    <location>
        <begin position="376"/>
        <end position="399"/>
    </location>
</feature>
<organism evidence="2 3">
    <name type="scientific">Piromyces finnis</name>
    <dbReference type="NCBI Taxonomy" id="1754191"/>
    <lineage>
        <taxon>Eukaryota</taxon>
        <taxon>Fungi</taxon>
        <taxon>Fungi incertae sedis</taxon>
        <taxon>Chytridiomycota</taxon>
        <taxon>Chytridiomycota incertae sedis</taxon>
        <taxon>Neocallimastigomycetes</taxon>
        <taxon>Neocallimastigales</taxon>
        <taxon>Neocallimastigaceae</taxon>
        <taxon>Piromyces</taxon>
    </lineage>
</organism>